<keyword evidence="5 6" id="KW-0472">Membrane</keyword>
<feature type="transmembrane region" description="Helical" evidence="6">
    <location>
        <begin position="20"/>
        <end position="37"/>
    </location>
</feature>
<protein>
    <submittedName>
        <fullName evidence="9">Competence protein ComEC</fullName>
    </submittedName>
</protein>
<feature type="domain" description="DUF4131" evidence="8">
    <location>
        <begin position="45"/>
        <end position="197"/>
    </location>
</feature>
<dbReference type="RefSeq" id="WP_074784894.1">
    <property type="nucleotide sequence ID" value="NZ_FOBO01000002.1"/>
</dbReference>
<evidence type="ECO:0000259" key="8">
    <source>
        <dbReference type="Pfam" id="PF13567"/>
    </source>
</evidence>
<name>A0A1H7VXW4_9RHOB</name>
<feature type="domain" description="ComEC/Rec2-related protein" evidence="7">
    <location>
        <begin position="237"/>
        <end position="512"/>
    </location>
</feature>
<keyword evidence="2" id="KW-1003">Cell membrane</keyword>
<dbReference type="PANTHER" id="PTHR30619">
    <property type="entry name" value="DNA INTERNALIZATION/COMPETENCE PROTEIN COMEC/REC2"/>
    <property type="match status" value="1"/>
</dbReference>
<feature type="transmembrane region" description="Helical" evidence="6">
    <location>
        <begin position="43"/>
        <end position="61"/>
    </location>
</feature>
<dbReference type="PANTHER" id="PTHR30619:SF1">
    <property type="entry name" value="RECOMBINATION PROTEIN 2"/>
    <property type="match status" value="1"/>
</dbReference>
<evidence type="ECO:0000313" key="9">
    <source>
        <dbReference type="EMBL" id="SEM13637.1"/>
    </source>
</evidence>
<accession>A0A1H7VXW4</accession>
<evidence type="ECO:0000256" key="4">
    <source>
        <dbReference type="ARBA" id="ARBA00022989"/>
    </source>
</evidence>
<feature type="transmembrane region" description="Helical" evidence="6">
    <location>
        <begin position="395"/>
        <end position="417"/>
    </location>
</feature>
<feature type="transmembrane region" description="Helical" evidence="6">
    <location>
        <begin position="257"/>
        <end position="283"/>
    </location>
</feature>
<feature type="transmembrane region" description="Helical" evidence="6">
    <location>
        <begin position="295"/>
        <end position="313"/>
    </location>
</feature>
<comment type="subcellular location">
    <subcellularLocation>
        <location evidence="1">Cell membrane</location>
        <topology evidence="1">Multi-pass membrane protein</topology>
    </subcellularLocation>
</comment>
<feature type="transmembrane region" description="Helical" evidence="6">
    <location>
        <begin position="437"/>
        <end position="457"/>
    </location>
</feature>
<gene>
    <name evidence="9" type="ORF">SAMN04488077_102206</name>
</gene>
<dbReference type="Proteomes" id="UP000182160">
    <property type="component" value="Unassembled WGS sequence"/>
</dbReference>
<keyword evidence="4 6" id="KW-1133">Transmembrane helix</keyword>
<dbReference type="EMBL" id="FOBO01000002">
    <property type="protein sequence ID" value="SEM13637.1"/>
    <property type="molecule type" value="Genomic_DNA"/>
</dbReference>
<sequence length="672" mass="70847">MARVWHLIEHGWLSQRGSLFPWVPVWFGCGVGLYFALRVEPPAAALWACCAGALLLGLLALRGREWAGPFLLLCALVLAGVAIAGARAHLVAGPVLGWRYYGPVEGRIVVIDRSASDALRLTLDRVVLERMRPDKVPDRVRVSLHGDQGFTTPRPGLRVMMTAHLGPPSGPVEPGGFDFQRHAWFLGIGAVGYTRTPVLTAGEAHGAQALFRARMALSGHVQDRLPGQGGAFAAAIMTGDRSGLSQETLQAMRISNLAHLLAISGLHMGLLAGFVFAACRLGLAALPGIGLRWPIKKIAAGVAILAGAGYLGLSGGNVATERAFVMVAVMLFAVMLDRRALSLRAVAVAAVIVLCLQPEALLGPGFQMSFSATVALVAVFGWLRDAQVPLGPRWLRPVLAVVISSAVAGAATAPVAAAHFNQIAQYGLLANLMSVPLMGVLVMPAAVVAALLLPFGLDWVPLWVMGQGLDWILGVATRVSTWEGARGLVVSPGPEVLPLIAFGALVLVLWQGRARVIGLAPAMLGFWLWSEADRPAILVSDNGALVGVLTSEGRALSKPRGGGFVALNWLENDGDAATQEDAHLRWPENSSLPMPLQVVIGARAARETVDCGGASLVVFSAEPDTFPDTDTCQSITPKTLSRTGSLAIFDETSGLRVVTARSVTGTRLWSAQ</sequence>
<dbReference type="NCBIfam" id="TIGR00360">
    <property type="entry name" value="ComEC_N-term"/>
    <property type="match status" value="1"/>
</dbReference>
<feature type="transmembrane region" description="Helical" evidence="6">
    <location>
        <begin position="343"/>
        <end position="360"/>
    </location>
</feature>
<dbReference type="Pfam" id="PF03772">
    <property type="entry name" value="Competence"/>
    <property type="match status" value="1"/>
</dbReference>
<dbReference type="Pfam" id="PF13567">
    <property type="entry name" value="DUF4131"/>
    <property type="match status" value="1"/>
</dbReference>
<keyword evidence="3 6" id="KW-0812">Transmembrane</keyword>
<dbReference type="InterPro" id="IPR004477">
    <property type="entry name" value="ComEC_N"/>
</dbReference>
<proteinExistence type="predicted"/>
<evidence type="ECO:0000256" key="5">
    <source>
        <dbReference type="ARBA" id="ARBA00023136"/>
    </source>
</evidence>
<evidence type="ECO:0000313" key="10">
    <source>
        <dbReference type="Proteomes" id="UP000182160"/>
    </source>
</evidence>
<dbReference type="InterPro" id="IPR052159">
    <property type="entry name" value="Competence_DNA_uptake"/>
</dbReference>
<evidence type="ECO:0000256" key="1">
    <source>
        <dbReference type="ARBA" id="ARBA00004651"/>
    </source>
</evidence>
<evidence type="ECO:0000256" key="6">
    <source>
        <dbReference type="SAM" id="Phobius"/>
    </source>
</evidence>
<dbReference type="GO" id="GO:0005886">
    <property type="term" value="C:plasma membrane"/>
    <property type="evidence" value="ECO:0007669"/>
    <property type="project" value="UniProtKB-SubCell"/>
</dbReference>
<evidence type="ECO:0000259" key="7">
    <source>
        <dbReference type="Pfam" id="PF03772"/>
    </source>
</evidence>
<dbReference type="InterPro" id="IPR025405">
    <property type="entry name" value="DUF4131"/>
</dbReference>
<evidence type="ECO:0000256" key="2">
    <source>
        <dbReference type="ARBA" id="ARBA00022475"/>
    </source>
</evidence>
<dbReference type="AlphaFoldDB" id="A0A1H7VXW4"/>
<dbReference type="PROSITE" id="PS51257">
    <property type="entry name" value="PROKAR_LIPOPROTEIN"/>
    <property type="match status" value="1"/>
</dbReference>
<feature type="transmembrane region" description="Helical" evidence="6">
    <location>
        <begin position="70"/>
        <end position="90"/>
    </location>
</feature>
<evidence type="ECO:0000256" key="3">
    <source>
        <dbReference type="ARBA" id="ARBA00022692"/>
    </source>
</evidence>
<organism evidence="9 10">
    <name type="scientific">Roseovarius tolerans</name>
    <dbReference type="NCBI Taxonomy" id="74031"/>
    <lineage>
        <taxon>Bacteria</taxon>
        <taxon>Pseudomonadati</taxon>
        <taxon>Pseudomonadota</taxon>
        <taxon>Alphaproteobacteria</taxon>
        <taxon>Rhodobacterales</taxon>
        <taxon>Roseobacteraceae</taxon>
        <taxon>Roseovarius</taxon>
    </lineage>
</organism>
<reference evidence="9 10" key="1">
    <citation type="submission" date="2016-10" db="EMBL/GenBank/DDBJ databases">
        <authorList>
            <person name="de Groot N.N."/>
        </authorList>
    </citation>
    <scope>NUCLEOTIDE SEQUENCE [LARGE SCALE GENOMIC DNA]</scope>
    <source>
        <strain evidence="9 10">DSM 11457</strain>
    </source>
</reference>